<feature type="transmembrane region" description="Helical" evidence="17">
    <location>
        <begin position="650"/>
        <end position="673"/>
    </location>
</feature>
<feature type="domain" description="Acyl-CoA oxidase C-alpha1" evidence="20">
    <location>
        <begin position="276"/>
        <end position="424"/>
    </location>
</feature>
<feature type="transmembrane region" description="Helical" evidence="17">
    <location>
        <begin position="747"/>
        <end position="776"/>
    </location>
</feature>
<dbReference type="InterPro" id="IPR059112">
    <property type="entry name" value="CysZ/EI24"/>
</dbReference>
<dbReference type="InterPro" id="IPR012258">
    <property type="entry name" value="Acyl-CoA_oxidase"/>
</dbReference>
<dbReference type="Pfam" id="PF22924">
    <property type="entry name" value="ACOX_C_alpha1"/>
    <property type="match status" value="1"/>
</dbReference>
<dbReference type="GO" id="GO:0055088">
    <property type="term" value="P:lipid homeostasis"/>
    <property type="evidence" value="ECO:0007669"/>
    <property type="project" value="TreeGrafter"/>
</dbReference>
<evidence type="ECO:0000256" key="7">
    <source>
        <dbReference type="ARBA" id="ARBA00012870"/>
    </source>
</evidence>
<dbReference type="GO" id="GO:0003997">
    <property type="term" value="F:acyl-CoA oxidase activity"/>
    <property type="evidence" value="ECO:0007669"/>
    <property type="project" value="UniProtKB-EC"/>
</dbReference>
<protein>
    <recommendedName>
        <fullName evidence="7">acyl-CoA oxidase</fullName>
        <ecNumber evidence="7">1.3.3.6</ecNumber>
    </recommendedName>
</protein>
<feature type="transmembrane region" description="Helical" evidence="17">
    <location>
        <begin position="830"/>
        <end position="852"/>
    </location>
</feature>
<dbReference type="Pfam" id="PF01756">
    <property type="entry name" value="ACOX"/>
    <property type="match status" value="1"/>
</dbReference>
<evidence type="ECO:0000256" key="10">
    <source>
        <dbReference type="ARBA" id="ARBA00022827"/>
    </source>
</evidence>
<dbReference type="Proteomes" id="UP000789508">
    <property type="component" value="Unassembled WGS sequence"/>
</dbReference>
<keyword evidence="8" id="KW-0285">Flavoprotein</keyword>
<dbReference type="Pfam" id="PF02770">
    <property type="entry name" value="Acyl-CoA_dh_M"/>
    <property type="match status" value="1"/>
</dbReference>
<evidence type="ECO:0000256" key="5">
    <source>
        <dbReference type="ARBA" id="ARBA00004846"/>
    </source>
</evidence>
<evidence type="ECO:0000259" key="19">
    <source>
        <dbReference type="Pfam" id="PF02770"/>
    </source>
</evidence>
<dbReference type="EC" id="1.3.3.6" evidence="7"/>
<dbReference type="GO" id="GO:0005777">
    <property type="term" value="C:peroxisome"/>
    <property type="evidence" value="ECO:0007669"/>
    <property type="project" value="UniProtKB-SubCell"/>
</dbReference>
<dbReference type="FunFam" id="1.20.140.10:FF:000007">
    <property type="entry name" value="Acyl-coenzyme A oxidase"/>
    <property type="match status" value="1"/>
</dbReference>
<dbReference type="EMBL" id="CAJVPS010001887">
    <property type="protein sequence ID" value="CAG8553464.1"/>
    <property type="molecule type" value="Genomic_DNA"/>
</dbReference>
<dbReference type="PANTHER" id="PTHR10909:SF382">
    <property type="entry name" value="ACYL-COENZYME A OXIDASE"/>
    <property type="match status" value="1"/>
</dbReference>
<keyword evidence="15 17" id="KW-0472">Membrane</keyword>
<dbReference type="Gene3D" id="1.20.140.10">
    <property type="entry name" value="Butyryl-CoA Dehydrogenase, subunit A, domain 3"/>
    <property type="match status" value="2"/>
</dbReference>
<evidence type="ECO:0000256" key="17">
    <source>
        <dbReference type="SAM" id="Phobius"/>
    </source>
</evidence>
<comment type="catalytic activity">
    <reaction evidence="1">
        <text>a 2,3-saturated acyl-CoA + O2 = a (2E)-enoyl-CoA + H2O2</text>
        <dbReference type="Rhea" id="RHEA:38959"/>
        <dbReference type="ChEBI" id="CHEBI:15379"/>
        <dbReference type="ChEBI" id="CHEBI:16240"/>
        <dbReference type="ChEBI" id="CHEBI:58856"/>
        <dbReference type="ChEBI" id="CHEBI:65111"/>
        <dbReference type="EC" id="1.3.3.6"/>
    </reaction>
</comment>
<dbReference type="AlphaFoldDB" id="A0A9N9B736"/>
<evidence type="ECO:0000259" key="20">
    <source>
        <dbReference type="Pfam" id="PF22924"/>
    </source>
</evidence>
<comment type="pathway">
    <text evidence="5">Lipid metabolism; peroxisomal fatty acid beta-oxidation.</text>
</comment>
<keyword evidence="11" id="KW-0276">Fatty acid metabolism</keyword>
<organism evidence="21 22">
    <name type="scientific">Ambispora leptoticha</name>
    <dbReference type="NCBI Taxonomy" id="144679"/>
    <lineage>
        <taxon>Eukaryota</taxon>
        <taxon>Fungi</taxon>
        <taxon>Fungi incertae sedis</taxon>
        <taxon>Mucoromycota</taxon>
        <taxon>Glomeromycotina</taxon>
        <taxon>Glomeromycetes</taxon>
        <taxon>Archaeosporales</taxon>
        <taxon>Ambisporaceae</taxon>
        <taxon>Ambispora</taxon>
    </lineage>
</organism>
<feature type="transmembrane region" description="Helical" evidence="17">
    <location>
        <begin position="693"/>
        <end position="717"/>
    </location>
</feature>
<dbReference type="SUPFAM" id="SSF56645">
    <property type="entry name" value="Acyl-CoA dehydrogenase NM domain-like"/>
    <property type="match status" value="1"/>
</dbReference>
<comment type="cofactor">
    <cofactor evidence="2">
        <name>FAD</name>
        <dbReference type="ChEBI" id="CHEBI:57692"/>
    </cofactor>
</comment>
<evidence type="ECO:0000256" key="9">
    <source>
        <dbReference type="ARBA" id="ARBA00022692"/>
    </source>
</evidence>
<keyword evidence="13" id="KW-0560">Oxidoreductase</keyword>
<evidence type="ECO:0000256" key="16">
    <source>
        <dbReference type="ARBA" id="ARBA00023140"/>
    </source>
</evidence>
<dbReference type="GO" id="GO:0005504">
    <property type="term" value="F:fatty acid binding"/>
    <property type="evidence" value="ECO:0007669"/>
    <property type="project" value="TreeGrafter"/>
</dbReference>
<evidence type="ECO:0000256" key="2">
    <source>
        <dbReference type="ARBA" id="ARBA00001974"/>
    </source>
</evidence>
<dbReference type="InterPro" id="IPR006091">
    <property type="entry name" value="Acyl-CoA_Oxase/DH_mid-dom"/>
</dbReference>
<reference evidence="21" key="1">
    <citation type="submission" date="2021-06" db="EMBL/GenBank/DDBJ databases">
        <authorList>
            <person name="Kallberg Y."/>
            <person name="Tangrot J."/>
            <person name="Rosling A."/>
        </authorList>
    </citation>
    <scope>NUCLEOTIDE SEQUENCE</scope>
    <source>
        <strain evidence="21">FL130A</strain>
    </source>
</reference>
<dbReference type="InterPro" id="IPR046373">
    <property type="entry name" value="Acyl-CoA_Oxase/DH_mid-dom_sf"/>
</dbReference>
<proteinExistence type="inferred from homology"/>
<evidence type="ECO:0000313" key="22">
    <source>
        <dbReference type="Proteomes" id="UP000789508"/>
    </source>
</evidence>
<evidence type="ECO:0000313" key="21">
    <source>
        <dbReference type="EMBL" id="CAG8553464.1"/>
    </source>
</evidence>
<comment type="subcellular location">
    <subcellularLocation>
        <location evidence="3">Membrane</location>
        <topology evidence="3">Multi-pass membrane protein</topology>
    </subcellularLocation>
    <subcellularLocation>
        <location evidence="4">Peroxisome</location>
    </subcellularLocation>
</comment>
<dbReference type="FunFam" id="1.20.140.10:FF:000010">
    <property type="entry name" value="Acyl-coenzyme A oxidase"/>
    <property type="match status" value="1"/>
</dbReference>
<keyword evidence="14" id="KW-0443">Lipid metabolism</keyword>
<evidence type="ECO:0000256" key="8">
    <source>
        <dbReference type="ARBA" id="ARBA00022630"/>
    </source>
</evidence>
<dbReference type="PANTHER" id="PTHR10909">
    <property type="entry name" value="ELECTRON TRANSPORT OXIDOREDUCTASE"/>
    <property type="match status" value="1"/>
</dbReference>
<evidence type="ECO:0000256" key="4">
    <source>
        <dbReference type="ARBA" id="ARBA00004275"/>
    </source>
</evidence>
<dbReference type="InterPro" id="IPR009100">
    <property type="entry name" value="AcylCoA_DH/oxidase_NM_dom_sf"/>
</dbReference>
<dbReference type="InterPro" id="IPR036250">
    <property type="entry name" value="AcylCo_DH-like_C"/>
</dbReference>
<evidence type="ECO:0000256" key="14">
    <source>
        <dbReference type="ARBA" id="ARBA00023098"/>
    </source>
</evidence>
<keyword evidence="12 17" id="KW-1133">Transmembrane helix</keyword>
<accession>A0A9N9B736</accession>
<dbReference type="FunFam" id="2.40.110.10:FF:000005">
    <property type="entry name" value="Acyl-coenzyme A oxidase"/>
    <property type="match status" value="1"/>
</dbReference>
<keyword evidence="10" id="KW-0274">FAD</keyword>
<dbReference type="Gene3D" id="2.40.110.10">
    <property type="entry name" value="Butyryl-CoA Dehydrogenase, subunit A, domain 2"/>
    <property type="match status" value="1"/>
</dbReference>
<evidence type="ECO:0000256" key="6">
    <source>
        <dbReference type="ARBA" id="ARBA00006288"/>
    </source>
</evidence>
<keyword evidence="9 17" id="KW-0812">Transmembrane</keyword>
<feature type="domain" description="Acyl-CoA oxidase/dehydrogenase middle" evidence="19">
    <location>
        <begin position="129"/>
        <end position="238"/>
    </location>
</feature>
<evidence type="ECO:0000256" key="3">
    <source>
        <dbReference type="ARBA" id="ARBA00004141"/>
    </source>
</evidence>
<dbReference type="InterPro" id="IPR002655">
    <property type="entry name" value="Acyl-CoA_oxidase_C"/>
</dbReference>
<feature type="domain" description="Acyl-CoA oxidase C-terminal" evidence="18">
    <location>
        <begin position="451"/>
        <end position="593"/>
    </location>
</feature>
<feature type="transmembrane region" description="Helical" evidence="17">
    <location>
        <begin position="782"/>
        <end position="802"/>
    </location>
</feature>
<evidence type="ECO:0000259" key="18">
    <source>
        <dbReference type="Pfam" id="PF01756"/>
    </source>
</evidence>
<dbReference type="SUPFAM" id="SSF47203">
    <property type="entry name" value="Acyl-CoA dehydrogenase C-terminal domain-like"/>
    <property type="match status" value="2"/>
</dbReference>
<dbReference type="GO" id="GO:0033540">
    <property type="term" value="P:fatty acid beta-oxidation using acyl-CoA oxidase"/>
    <property type="evidence" value="ECO:0007669"/>
    <property type="project" value="TreeGrafter"/>
</dbReference>
<comment type="similarity">
    <text evidence="6">Belongs to the acyl-CoA oxidase family.</text>
</comment>
<evidence type="ECO:0000256" key="1">
    <source>
        <dbReference type="ARBA" id="ARBA00001201"/>
    </source>
</evidence>
<evidence type="ECO:0000256" key="15">
    <source>
        <dbReference type="ARBA" id="ARBA00023136"/>
    </source>
</evidence>
<dbReference type="GO" id="GO:0071949">
    <property type="term" value="F:FAD binding"/>
    <property type="evidence" value="ECO:0007669"/>
    <property type="project" value="InterPro"/>
</dbReference>
<evidence type="ECO:0000256" key="13">
    <source>
        <dbReference type="ARBA" id="ARBA00023002"/>
    </source>
</evidence>
<name>A0A9N9B736_9GLOM</name>
<evidence type="ECO:0000256" key="12">
    <source>
        <dbReference type="ARBA" id="ARBA00022989"/>
    </source>
</evidence>
<evidence type="ECO:0000256" key="11">
    <source>
        <dbReference type="ARBA" id="ARBA00022832"/>
    </source>
</evidence>
<dbReference type="OrthoDB" id="538336at2759"/>
<dbReference type="Pfam" id="PF07264">
    <property type="entry name" value="EI24"/>
    <property type="match status" value="1"/>
</dbReference>
<comment type="caution">
    <text evidence="21">The sequence shown here is derived from an EMBL/GenBank/DDBJ whole genome shotgun (WGS) entry which is preliminary data.</text>
</comment>
<gene>
    <name evidence="21" type="ORF">ALEPTO_LOCUS5992</name>
</gene>
<dbReference type="InterPro" id="IPR055060">
    <property type="entry name" value="ACOX_C_alpha1"/>
</dbReference>
<keyword evidence="22" id="KW-1185">Reference proteome</keyword>
<keyword evidence="16" id="KW-0576">Peroxisome</keyword>
<sequence length="911" mass="102254">MSFSSEKCYSDLKNLLYHDNHATRKEILEFMATDPIFIPRYNTSLEFQRELALQRLQRLADRKFLSVFDFEKNPLNVFAVHEMAGMVDNSMATKMTVQWNLFGGTVIKLGTERHRRILPGVDDLTNVGCFALTELGYGNNAIEMETTAIFDEETREFVINTPSVLAQKYWITNSAIHAKWAVVFAQTYVKGKNEGIHAILVRIREEDMTPSKGVVIEEMGVKFECNGVDNGKLWFKNVRVPVDNLLNRYSNIDEKNQFTSVIESRRGRFLKVADQLLSGRLAIASMCLGGTKACLSIALRYASSRLAVGANGKSDTPILAYQLQQRALLPLLANTIALNIGLNYCKDRWATQANTAEVVRLCCVIKPLVTWNFENVATTSRERCGGQGYLSINRFGSFIGFAHAGMTAEGDNSVLMQKVAKELLADVQSGAVKLPFVPEPEKAQSWDISVLENLLNLFRLREQILLKKLQSNLSNKIGADSILFDVWMKQESDHIQSLARAHGERIVLEQVLNATNELDVDAKTLLLIVARLYALNQLDTYLAWYITNELVSIKSASLVQPMIREIVASLAPYSIQIVDALGVDPRVLFAPIANVSPSGTWAKYNDSDNQVKISELCAVILHKKMVLPRSAYPLQGIYYFLTNWSLIRKIIFALFITLVVALLSLGLSFAFLLRLQENGLSNVGVPVWLSWTLSVILCIIESAVFTLIFYLIAAPLWQDALFDQVLRLRGLSRVLDERKRNVSEVRLCFRGLCAGLTFVIFQVYALIVVEILMLILTSPLHLIPVLGTFLYCYINGWVLTWGHQLHYHLEIKEWTLSQSRKFAWKHRDDYLMFGTVAVGLEMIPIANFLFVWTNVVGAALWTADVIIEEQRLSGNGGADNGDGSRGYVAYNAISLPNPSGVVSYQAITVNK</sequence>